<protein>
    <submittedName>
        <fullName evidence="3">SseB family protein</fullName>
    </submittedName>
</protein>
<dbReference type="STRING" id="641526.ADIWIN_1739"/>
<evidence type="ECO:0000259" key="2">
    <source>
        <dbReference type="Pfam" id="PF07179"/>
    </source>
</evidence>
<accession>S7XBD5</accession>
<dbReference type="OrthoDB" id="768046at2"/>
<proteinExistence type="predicted"/>
<dbReference type="InterPro" id="IPR011990">
    <property type="entry name" value="TPR-like_helical_dom_sf"/>
</dbReference>
<keyword evidence="1" id="KW-0175">Coiled coil</keyword>
<keyword evidence="4" id="KW-1185">Reference proteome</keyword>
<name>S7XBD5_9FLAO</name>
<feature type="domain" description="SseB protein N-terminal" evidence="2">
    <location>
        <begin position="28"/>
        <end position="136"/>
    </location>
</feature>
<dbReference type="AlphaFoldDB" id="S7XBD5"/>
<reference evidence="3 4" key="1">
    <citation type="journal article" date="2013" name="Genome Announc.">
        <title>Draft Genome Sequence of Winogradskyella psychrotolerans RS-3T, Isolated from the Marine Transect of Kongsfjorden, Ny-Alesund, Svalbard, Arctic Ocean.</title>
        <authorList>
            <person name="Kumar Pinnaka A."/>
            <person name="Ara S."/>
            <person name="Singh A."/>
            <person name="Shivaji S."/>
        </authorList>
    </citation>
    <scope>NUCLEOTIDE SEQUENCE [LARGE SCALE GENOMIC DNA]</scope>
    <source>
        <strain evidence="3 4">RS-3</strain>
    </source>
</reference>
<evidence type="ECO:0000256" key="1">
    <source>
        <dbReference type="SAM" id="Coils"/>
    </source>
</evidence>
<dbReference type="InterPro" id="IPR009839">
    <property type="entry name" value="SseB_N"/>
</dbReference>
<comment type="caution">
    <text evidence="3">The sequence shown here is derived from an EMBL/GenBank/DDBJ whole genome shotgun (WGS) entry which is preliminary data.</text>
</comment>
<gene>
    <name evidence="3" type="ORF">ADIWIN_1739</name>
</gene>
<feature type="coiled-coil region" evidence="1">
    <location>
        <begin position="217"/>
        <end position="244"/>
    </location>
</feature>
<dbReference type="Gene3D" id="1.25.40.10">
    <property type="entry name" value="Tetratricopeptide repeat domain"/>
    <property type="match status" value="1"/>
</dbReference>
<dbReference type="EMBL" id="ATMR01000094">
    <property type="protein sequence ID" value="EPR73308.1"/>
    <property type="molecule type" value="Genomic_DNA"/>
</dbReference>
<dbReference type="Pfam" id="PF07179">
    <property type="entry name" value="SseB"/>
    <property type="match status" value="1"/>
</dbReference>
<evidence type="ECO:0000313" key="4">
    <source>
        <dbReference type="Proteomes" id="UP000014962"/>
    </source>
</evidence>
<dbReference type="eggNOG" id="ENOG502Z89T">
    <property type="taxonomic scope" value="Bacteria"/>
</dbReference>
<dbReference type="RefSeq" id="WP_020898218.1">
    <property type="nucleotide sequence ID" value="NZ_ATMR01000094.1"/>
</dbReference>
<dbReference type="SUPFAM" id="SSF48452">
    <property type="entry name" value="TPR-like"/>
    <property type="match status" value="1"/>
</dbReference>
<dbReference type="PATRIC" id="fig|641526.4.peg.1724"/>
<evidence type="ECO:0000313" key="3">
    <source>
        <dbReference type="EMBL" id="EPR73308.1"/>
    </source>
</evidence>
<dbReference type="Proteomes" id="UP000014962">
    <property type="component" value="Unassembled WGS sequence"/>
</dbReference>
<sequence>MGIFDIFKKKTTDSTFPENELEKIFLRATQEIAAQKEFYQKLLWSQLFVLTDEHMDSEEGIQTLEEDTIVRFVTFEEGQIPIFTSTNRIFDKGVIKEEVPYVSLKGQDLFRIAKGATFILNPNSNYVKELIPEEIENLMDGTLYDKIDEQEIEDIKFQEFNEIFERAGNKQEGLILLDGYHIKKLNKSEKSRLEESVIEFEKCLAIIPEHWQSMILMSKALQRLERHSEALEHLENACKIELENHIIAMEASLEAMHLKDIDKALYYSVESLRRKPNDYALMGNHAMNLLVANKDQEAKNTIDNAIKIKSNDAVNKNIRLIINGVISGKRKRPTFEDAIK</sequence>
<organism evidence="3 4">
    <name type="scientific">Winogradskyella psychrotolerans RS-3</name>
    <dbReference type="NCBI Taxonomy" id="641526"/>
    <lineage>
        <taxon>Bacteria</taxon>
        <taxon>Pseudomonadati</taxon>
        <taxon>Bacteroidota</taxon>
        <taxon>Flavobacteriia</taxon>
        <taxon>Flavobacteriales</taxon>
        <taxon>Flavobacteriaceae</taxon>
        <taxon>Winogradskyella</taxon>
    </lineage>
</organism>